<dbReference type="InterPro" id="IPR014720">
    <property type="entry name" value="dsRBD_dom"/>
</dbReference>
<evidence type="ECO:0000259" key="3">
    <source>
        <dbReference type="PROSITE" id="PS50137"/>
    </source>
</evidence>
<protein>
    <submittedName>
        <fullName evidence="4">Ribonuclease R</fullName>
        <ecNumber evidence="4">3.1.13.1</ecNumber>
    </submittedName>
</protein>
<dbReference type="CDD" id="cd00048">
    <property type="entry name" value="DSRM_SF"/>
    <property type="match status" value="1"/>
</dbReference>
<evidence type="ECO:0000313" key="5">
    <source>
        <dbReference type="Proteomes" id="UP001160334"/>
    </source>
</evidence>
<gene>
    <name evidence="4" type="ORF">M2280_005588</name>
</gene>
<name>A0ABT6MK94_9NOCA</name>
<dbReference type="SMART" id="SM00358">
    <property type="entry name" value="DSRM"/>
    <property type="match status" value="2"/>
</dbReference>
<keyword evidence="1" id="KW-0694">RNA-binding</keyword>
<dbReference type="SMART" id="SM00955">
    <property type="entry name" value="RNB"/>
    <property type="match status" value="1"/>
</dbReference>
<feature type="domain" description="DRBM" evidence="3">
    <location>
        <begin position="555"/>
        <end position="622"/>
    </location>
</feature>
<dbReference type="Proteomes" id="UP001160334">
    <property type="component" value="Unassembled WGS sequence"/>
</dbReference>
<proteinExistence type="predicted"/>
<dbReference type="SUPFAM" id="SSF50249">
    <property type="entry name" value="Nucleic acid-binding proteins"/>
    <property type="match status" value="1"/>
</dbReference>
<evidence type="ECO:0000313" key="4">
    <source>
        <dbReference type="EMBL" id="MDH6284330.1"/>
    </source>
</evidence>
<dbReference type="InterPro" id="IPR012340">
    <property type="entry name" value="NA-bd_OB-fold"/>
</dbReference>
<dbReference type="InterPro" id="IPR001900">
    <property type="entry name" value="RNase_II/R"/>
</dbReference>
<dbReference type="Gene3D" id="3.30.160.20">
    <property type="match status" value="2"/>
</dbReference>
<keyword evidence="5" id="KW-1185">Reference proteome</keyword>
<dbReference type="InterPro" id="IPR050180">
    <property type="entry name" value="RNR_Ribonuclease"/>
</dbReference>
<dbReference type="Pfam" id="PF00773">
    <property type="entry name" value="RNB"/>
    <property type="match status" value="1"/>
</dbReference>
<dbReference type="PANTHER" id="PTHR23355">
    <property type="entry name" value="RIBONUCLEASE"/>
    <property type="match status" value="1"/>
</dbReference>
<dbReference type="GO" id="GO:0008859">
    <property type="term" value="F:exoribonuclease II activity"/>
    <property type="evidence" value="ECO:0007669"/>
    <property type="project" value="UniProtKB-EC"/>
</dbReference>
<accession>A0ABT6MK94</accession>
<dbReference type="PANTHER" id="PTHR23355:SF9">
    <property type="entry name" value="DIS3-LIKE EXONUCLEASE 2"/>
    <property type="match status" value="1"/>
</dbReference>
<dbReference type="RefSeq" id="WP_280763555.1">
    <property type="nucleotide sequence ID" value="NZ_JARXVC010000020.1"/>
</dbReference>
<keyword evidence="4" id="KW-0378">Hydrolase</keyword>
<dbReference type="EC" id="3.1.13.1" evidence="4"/>
<dbReference type="SUPFAM" id="SSF54768">
    <property type="entry name" value="dsRNA-binding domain-like"/>
    <property type="match status" value="2"/>
</dbReference>
<evidence type="ECO:0000256" key="2">
    <source>
        <dbReference type="SAM" id="MobiDB-lite"/>
    </source>
</evidence>
<evidence type="ECO:0000256" key="1">
    <source>
        <dbReference type="PROSITE-ProRule" id="PRU00266"/>
    </source>
</evidence>
<sequence length="624" mass="67020">MTNTAQPLLMIDAKSSRDRDDAISVVPRPDGRGWLFEVHVAGVADVVAHGSAADENAFRLGETRYLPTRTIPMLGTEAEAAASLTETADRTSLQVAATLWRDGRLTDVTLRRSQIPAGRCVAVDHGEVPGILADPTHPLHAALAEADTAAQVLLGARRDSGALAFYDLTSGWAANEDGAIVAIAAPLRTNAYVIVQEMMIATNEAVAMWCVEQELPILFRNHRANPVAGTTDELMHELLTASGDPVLFDKIRGRMLAALRAATYEPTVHAHHGLRLAAYAHVTSPLRRLADLVSQRIIFAHLDGAAAPYMAAQLEAIGADLNRRAQERRETRSARYKNADKLVVAREASGDLAALDARRFSKVLKSLTAQPLHADLATELDRRARADLLTVSDAAVLVDVTDRSWRTVQLEVVDELSAIHPEMGPSVASAWRQAHPDQPEPTMETQYQGPDHARTFAARATHNGTRGPWMTAASKKASEQAAAWAAIRAHLGGADIPDTEPAWPDRAPAPQPAAVLPATPPGEEPPRTPAAHTHGATTVVAFQLDPSKKHKALSNPVAWLITLSRNEQLPEPEWTFDIDGPSHAPQFTATVHFGGRTQSVSAATKSGAKTQSATALVEDLFAIG</sequence>
<reference evidence="4 5" key="1">
    <citation type="submission" date="2023-04" db="EMBL/GenBank/DDBJ databases">
        <title>Forest soil microbial communities from Buena Vista Peninsula, Colon Province, Panama.</title>
        <authorList>
            <person name="Bouskill N."/>
        </authorList>
    </citation>
    <scope>NUCLEOTIDE SEQUENCE [LARGE SCALE GENOMIC DNA]</scope>
    <source>
        <strain evidence="4 5">CFH S0262</strain>
    </source>
</reference>
<dbReference type="EMBL" id="JARXVC010000020">
    <property type="protein sequence ID" value="MDH6284330.1"/>
    <property type="molecule type" value="Genomic_DNA"/>
</dbReference>
<feature type="region of interest" description="Disordered" evidence="2">
    <location>
        <begin position="495"/>
        <end position="531"/>
    </location>
</feature>
<dbReference type="PROSITE" id="PS50137">
    <property type="entry name" value="DS_RBD"/>
    <property type="match status" value="1"/>
</dbReference>
<comment type="caution">
    <text evidence="4">The sequence shown here is derived from an EMBL/GenBank/DDBJ whole genome shotgun (WGS) entry which is preliminary data.</text>
</comment>
<organism evidence="4 5">
    <name type="scientific">Prescottella agglutinans</name>
    <dbReference type="NCBI Taxonomy" id="1644129"/>
    <lineage>
        <taxon>Bacteria</taxon>
        <taxon>Bacillati</taxon>
        <taxon>Actinomycetota</taxon>
        <taxon>Actinomycetes</taxon>
        <taxon>Mycobacteriales</taxon>
        <taxon>Nocardiaceae</taxon>
        <taxon>Prescottella</taxon>
    </lineage>
</organism>